<reference evidence="1" key="1">
    <citation type="submission" date="2020-05" db="EMBL/GenBank/DDBJ databases">
        <title>Complete genome sequence of Bradyrhizobium diazoefficiens XF5 isolated from soybean nodule.</title>
        <authorList>
            <person name="Noda R."/>
            <person name="Kakizaki K."/>
            <person name="Minamisawa K."/>
        </authorList>
    </citation>
    <scope>NUCLEOTIDE SEQUENCE</scope>
    <source>
        <strain evidence="1">XF5</strain>
    </source>
</reference>
<dbReference type="EMBL" id="AP023095">
    <property type="protein sequence ID" value="BCE56409.1"/>
    <property type="molecule type" value="Genomic_DNA"/>
</dbReference>
<dbReference type="InterPro" id="IPR056209">
    <property type="entry name" value="SU10_adaptor"/>
</dbReference>
<gene>
    <name evidence="1" type="ORF">XF5B_39210</name>
</gene>
<evidence type="ECO:0000313" key="1">
    <source>
        <dbReference type="EMBL" id="BCE56409.1"/>
    </source>
</evidence>
<accession>A0A809ZVH2</accession>
<name>A0A809ZVH2_9BRAD</name>
<proteinExistence type="predicted"/>
<organism evidence="1">
    <name type="scientific">Bradyrhizobium diazoefficiens</name>
    <dbReference type="NCBI Taxonomy" id="1355477"/>
    <lineage>
        <taxon>Bacteria</taxon>
        <taxon>Pseudomonadati</taxon>
        <taxon>Pseudomonadota</taxon>
        <taxon>Alphaproteobacteria</taxon>
        <taxon>Hyphomicrobiales</taxon>
        <taxon>Nitrobacteraceae</taxon>
        <taxon>Bradyrhizobium</taxon>
    </lineage>
</organism>
<dbReference type="RefSeq" id="WP_183117523.1">
    <property type="nucleotide sequence ID" value="NZ_AP022638.1"/>
</dbReference>
<dbReference type="Pfam" id="PF24175">
    <property type="entry name" value="SU10_adaptor"/>
    <property type="match status" value="1"/>
</dbReference>
<dbReference type="AlphaFoldDB" id="A0A809ZVH2"/>
<protein>
    <submittedName>
        <fullName evidence="1">Uncharacterized protein</fullName>
    </submittedName>
</protein>
<sequence>MRDLEDFLTLVLPFAVAAPEPLIYRCLRDAATDFCQRTKLWRCTDTIITNGADPEPISVPADAVLYEIASCAIDGHPLDPITLPELAKKRPDWRTRHVGCECARWYVAPERGTIQAVPRTGGTLLVEFVSKPAATALTLPDFLLEEYGQTIADGAAGALLIMPNQTFANPQLGAALTQRFQAKLDALSNAGVRGQQAGRTRTRGRYL</sequence>